<protein>
    <submittedName>
        <fullName evidence="2">BTB/POZ fold domain containing protein</fullName>
    </submittedName>
</protein>
<reference evidence="2 3" key="1">
    <citation type="journal article" date="2016" name="Genome Biol. Evol.">
        <title>Divergent and convergent evolution of fungal pathogenicity.</title>
        <authorList>
            <person name="Shang Y."/>
            <person name="Xiao G."/>
            <person name="Zheng P."/>
            <person name="Cen K."/>
            <person name="Zhan S."/>
            <person name="Wang C."/>
        </authorList>
    </citation>
    <scope>NUCLEOTIDE SEQUENCE [LARGE SCALE GENOMIC DNA]</scope>
    <source>
        <strain evidence="2 3">ARSEF 2679</strain>
    </source>
</reference>
<dbReference type="PANTHER" id="PTHR47843:SF5">
    <property type="entry name" value="BTB_POZ DOMAIN PROTEIN"/>
    <property type="match status" value="1"/>
</dbReference>
<keyword evidence="3" id="KW-1185">Reference proteome</keyword>
<evidence type="ECO:0000313" key="3">
    <source>
        <dbReference type="Proteomes" id="UP000076744"/>
    </source>
</evidence>
<organism evidence="2 3">
    <name type="scientific">Cordyceps fumosorosea (strain ARSEF 2679)</name>
    <name type="common">Isaria fumosorosea</name>
    <dbReference type="NCBI Taxonomy" id="1081104"/>
    <lineage>
        <taxon>Eukaryota</taxon>
        <taxon>Fungi</taxon>
        <taxon>Dikarya</taxon>
        <taxon>Ascomycota</taxon>
        <taxon>Pezizomycotina</taxon>
        <taxon>Sordariomycetes</taxon>
        <taxon>Hypocreomycetidae</taxon>
        <taxon>Hypocreales</taxon>
        <taxon>Cordycipitaceae</taxon>
        <taxon>Cordyceps</taxon>
    </lineage>
</organism>
<comment type="caution">
    <text evidence="2">The sequence shown here is derived from an EMBL/GenBank/DDBJ whole genome shotgun (WGS) entry which is preliminary data.</text>
</comment>
<dbReference type="STRING" id="1081104.A0A162MR16"/>
<dbReference type="PROSITE" id="PS50097">
    <property type="entry name" value="BTB"/>
    <property type="match status" value="1"/>
</dbReference>
<dbReference type="InterPro" id="IPR011333">
    <property type="entry name" value="SKP1/BTB/POZ_sf"/>
</dbReference>
<gene>
    <name evidence="2" type="ORF">ISF_03194</name>
</gene>
<accession>A0A162MR16</accession>
<proteinExistence type="predicted"/>
<dbReference type="GeneID" id="30019486"/>
<sequence>MSLPAKFGELLANARKSGQHVDYEIRCQGQAIKVHKLVVAIQSSILSRACAGPFKENRDGFYKVKDFSFENDGAEGDTKSLLFHADVFMFADKYAIKDLQTLALNKLDKVAKSRSDVASVFMALPAVYALEGEPPKMLRQALARNRKGAYRSNILYPRCQGGAGGGRAQEPSILSMAFRDALGRRAGSLAVVSVWPYREILLMWWLVDLYLLCELEMFGVHRIVLCSHSPVFRAALAGPFKEQADGVYEIKGSYISCVSQMISCTQARTKLQSKTPPRREKKAPTFDFMQEWLPWPIDTRFRLFTPSL</sequence>
<dbReference type="AlphaFoldDB" id="A0A162MR16"/>
<dbReference type="CDD" id="cd18186">
    <property type="entry name" value="BTB_POZ_ZBTB_KLHL-like"/>
    <property type="match status" value="1"/>
</dbReference>
<dbReference type="SUPFAM" id="SSF54695">
    <property type="entry name" value="POZ domain"/>
    <property type="match status" value="2"/>
</dbReference>
<name>A0A162MR16_CORFA</name>
<dbReference type="InterPro" id="IPR000210">
    <property type="entry name" value="BTB/POZ_dom"/>
</dbReference>
<dbReference type="PANTHER" id="PTHR47843">
    <property type="entry name" value="BTB DOMAIN-CONTAINING PROTEIN-RELATED"/>
    <property type="match status" value="1"/>
</dbReference>
<dbReference type="Gene3D" id="3.30.710.10">
    <property type="entry name" value="Potassium Channel Kv1.1, Chain A"/>
    <property type="match status" value="2"/>
</dbReference>
<evidence type="ECO:0000313" key="2">
    <source>
        <dbReference type="EMBL" id="OAA68819.1"/>
    </source>
</evidence>
<dbReference type="RefSeq" id="XP_018705689.1">
    <property type="nucleotide sequence ID" value="XM_018846800.1"/>
</dbReference>
<dbReference type="Proteomes" id="UP000076744">
    <property type="component" value="Unassembled WGS sequence"/>
</dbReference>
<dbReference type="OrthoDB" id="5153253at2759"/>
<dbReference type="EMBL" id="AZHB01000006">
    <property type="protein sequence ID" value="OAA68819.1"/>
    <property type="molecule type" value="Genomic_DNA"/>
</dbReference>
<evidence type="ECO:0000259" key="1">
    <source>
        <dbReference type="PROSITE" id="PS50097"/>
    </source>
</evidence>
<feature type="domain" description="BTB" evidence="1">
    <location>
        <begin position="207"/>
        <end position="247"/>
    </location>
</feature>
<dbReference type="Pfam" id="PF00651">
    <property type="entry name" value="BTB"/>
    <property type="match status" value="1"/>
</dbReference>